<reference evidence="1" key="1">
    <citation type="submission" date="2022-07" db="EMBL/GenBank/DDBJ databases">
        <title>Genome Sequence of Agrocybe chaxingu.</title>
        <authorList>
            <person name="Buettner E."/>
        </authorList>
    </citation>
    <scope>NUCLEOTIDE SEQUENCE</scope>
    <source>
        <strain evidence="1">MP-N11</strain>
    </source>
</reference>
<dbReference type="AlphaFoldDB" id="A0A9W8JZY4"/>
<accession>A0A9W8JZY4</accession>
<protein>
    <submittedName>
        <fullName evidence="1">Uncharacterized protein</fullName>
    </submittedName>
</protein>
<keyword evidence="2" id="KW-1185">Reference proteome</keyword>
<comment type="caution">
    <text evidence="1">The sequence shown here is derived from an EMBL/GenBank/DDBJ whole genome shotgun (WGS) entry which is preliminary data.</text>
</comment>
<dbReference type="EMBL" id="JANKHO010000582">
    <property type="protein sequence ID" value="KAJ3508216.1"/>
    <property type="molecule type" value="Genomic_DNA"/>
</dbReference>
<gene>
    <name evidence="1" type="ORF">NLJ89_g5875</name>
</gene>
<evidence type="ECO:0000313" key="1">
    <source>
        <dbReference type="EMBL" id="KAJ3508216.1"/>
    </source>
</evidence>
<dbReference type="Proteomes" id="UP001148786">
    <property type="component" value="Unassembled WGS sequence"/>
</dbReference>
<evidence type="ECO:0000313" key="2">
    <source>
        <dbReference type="Proteomes" id="UP001148786"/>
    </source>
</evidence>
<organism evidence="1 2">
    <name type="scientific">Agrocybe chaxingu</name>
    <dbReference type="NCBI Taxonomy" id="84603"/>
    <lineage>
        <taxon>Eukaryota</taxon>
        <taxon>Fungi</taxon>
        <taxon>Dikarya</taxon>
        <taxon>Basidiomycota</taxon>
        <taxon>Agaricomycotina</taxon>
        <taxon>Agaricomycetes</taxon>
        <taxon>Agaricomycetidae</taxon>
        <taxon>Agaricales</taxon>
        <taxon>Agaricineae</taxon>
        <taxon>Strophariaceae</taxon>
        <taxon>Agrocybe</taxon>
    </lineage>
</organism>
<name>A0A9W8JZY4_9AGAR</name>
<sequence length="220" mass="25739">MSVSAPRQSRVLCHRHCQCSSIQDQLDDVTKNTELQGIALNQLSSRCNKEQRKSTATTELQWKHVEDLAVEVHALRERVDERSSRCTKEIRTLSSKFKELESCSGTTSSLDPRQGSSARQRAHIHDAQLRYDINILSAKVDQQNAIIAELLEHRSDMEELHRRTEEFMTHSSDLFQYMRSRLEEQRKEQKECSHFYHPSPYRNLREEFLDCLPSDEHGRE</sequence>
<proteinExistence type="predicted"/>